<dbReference type="AlphaFoldDB" id="A0A852TNT5"/>
<proteinExistence type="predicted"/>
<evidence type="ECO:0000313" key="2">
    <source>
        <dbReference type="EMBL" id="NYE45639.1"/>
    </source>
</evidence>
<gene>
    <name evidence="2" type="ORF">HDA32_000759</name>
</gene>
<dbReference type="Proteomes" id="UP000589036">
    <property type="component" value="Unassembled WGS sequence"/>
</dbReference>
<dbReference type="EMBL" id="JACCCC010000001">
    <property type="protein sequence ID" value="NYE45639.1"/>
    <property type="molecule type" value="Genomic_DNA"/>
</dbReference>
<reference evidence="2 3" key="1">
    <citation type="submission" date="2020-07" db="EMBL/GenBank/DDBJ databases">
        <title>Sequencing the genomes of 1000 actinobacteria strains.</title>
        <authorList>
            <person name="Klenk H.-P."/>
        </authorList>
    </citation>
    <scope>NUCLEOTIDE SEQUENCE [LARGE SCALE GENOMIC DNA]</scope>
    <source>
        <strain evidence="2 3">CXB654</strain>
    </source>
</reference>
<keyword evidence="3" id="KW-1185">Reference proteome</keyword>
<feature type="region of interest" description="Disordered" evidence="1">
    <location>
        <begin position="1"/>
        <end position="34"/>
    </location>
</feature>
<name>A0A852TNT5_9ACTN</name>
<comment type="caution">
    <text evidence="2">The sequence shown here is derived from an EMBL/GenBank/DDBJ whole genome shotgun (WGS) entry which is preliminary data.</text>
</comment>
<organism evidence="2 3">
    <name type="scientific">Spinactinospora alkalitolerans</name>
    <dbReference type="NCBI Taxonomy" id="687207"/>
    <lineage>
        <taxon>Bacteria</taxon>
        <taxon>Bacillati</taxon>
        <taxon>Actinomycetota</taxon>
        <taxon>Actinomycetes</taxon>
        <taxon>Streptosporangiales</taxon>
        <taxon>Nocardiopsidaceae</taxon>
        <taxon>Spinactinospora</taxon>
    </lineage>
</organism>
<evidence type="ECO:0000313" key="3">
    <source>
        <dbReference type="Proteomes" id="UP000589036"/>
    </source>
</evidence>
<sequence>MQHLASSGAAVLAPRTPMAARTSPAPRPTQEETR</sequence>
<accession>A0A852TNT5</accession>
<protein>
    <submittedName>
        <fullName evidence="2">Uncharacterized protein</fullName>
    </submittedName>
</protein>
<evidence type="ECO:0000256" key="1">
    <source>
        <dbReference type="SAM" id="MobiDB-lite"/>
    </source>
</evidence>